<dbReference type="STRING" id="121224.E0VJQ4"/>
<keyword evidence="6" id="KW-1185">Reference proteome</keyword>
<dbReference type="eggNOG" id="KOG2363">
    <property type="taxonomic scope" value="Eukaryota"/>
</dbReference>
<dbReference type="OMA" id="AEMNIRH"/>
<dbReference type="PANTHER" id="PTHR13031:SF0">
    <property type="entry name" value="RIBONUCLEASE P PROTEIN SUBUNIT P30"/>
    <property type="match status" value="1"/>
</dbReference>
<reference evidence="4" key="2">
    <citation type="submission" date="2007-04" db="EMBL/GenBank/DDBJ databases">
        <title>The genome of the human body louse.</title>
        <authorList>
            <consortium name="The Human Body Louse Genome Consortium"/>
            <person name="Kirkness E."/>
            <person name="Walenz B."/>
            <person name="Hass B."/>
            <person name="Bruggner R."/>
            <person name="Strausberg R."/>
        </authorList>
    </citation>
    <scope>NUCLEOTIDE SEQUENCE</scope>
    <source>
        <strain evidence="4">USDA</strain>
    </source>
</reference>
<evidence type="ECO:0000256" key="1">
    <source>
        <dbReference type="ARBA" id="ARBA00004123"/>
    </source>
</evidence>
<gene>
    <name evidence="5" type="primary">8238795</name>
    <name evidence="4" type="ORF">Phum_PHUM249030</name>
</gene>
<dbReference type="GO" id="GO:0008033">
    <property type="term" value="P:tRNA processing"/>
    <property type="evidence" value="ECO:0007669"/>
    <property type="project" value="UniProtKB-KW"/>
</dbReference>
<keyword evidence="3" id="KW-0819">tRNA processing</keyword>
<reference evidence="4" key="1">
    <citation type="submission" date="2007-04" db="EMBL/GenBank/DDBJ databases">
        <title>Annotation of Pediculus humanus corporis strain USDA.</title>
        <authorList>
            <person name="Kirkness E."/>
            <person name="Hannick L."/>
            <person name="Hass B."/>
            <person name="Bruggner R."/>
            <person name="Lawson D."/>
            <person name="Bidwell S."/>
            <person name="Joardar V."/>
            <person name="Caler E."/>
            <person name="Walenz B."/>
            <person name="Inman J."/>
            <person name="Schobel S."/>
            <person name="Galinsky K."/>
            <person name="Amedeo P."/>
            <person name="Strausberg R."/>
        </authorList>
    </citation>
    <scope>NUCLEOTIDE SEQUENCE</scope>
    <source>
        <strain evidence="4">USDA</strain>
    </source>
</reference>
<protein>
    <submittedName>
        <fullName evidence="4 5">Ribonuclease P protein subunit p30, putative</fullName>
    </submittedName>
</protein>
<evidence type="ECO:0000313" key="4">
    <source>
        <dbReference type="EMBL" id="EEB13610.1"/>
    </source>
</evidence>
<dbReference type="EnsemblMetazoa" id="PHUM249030-RA">
    <property type="protein sequence ID" value="PHUM249030-PA"/>
    <property type="gene ID" value="PHUM249030"/>
</dbReference>
<dbReference type="GO" id="GO:0003723">
    <property type="term" value="F:RNA binding"/>
    <property type="evidence" value="ECO:0007669"/>
    <property type="project" value="TreeGrafter"/>
</dbReference>
<dbReference type="SUPFAM" id="SSF89550">
    <property type="entry name" value="PHP domain-like"/>
    <property type="match status" value="1"/>
</dbReference>
<dbReference type="RefSeq" id="XP_002426348.1">
    <property type="nucleotide sequence ID" value="XM_002426303.1"/>
</dbReference>
<name>E0VJQ4_PEDHC</name>
<dbReference type="PANTHER" id="PTHR13031">
    <property type="entry name" value="RIBONUCLEASE P SUBUNIT P30"/>
    <property type="match status" value="1"/>
</dbReference>
<dbReference type="InterPro" id="IPR016195">
    <property type="entry name" value="Pol/histidinol_Pase-like"/>
</dbReference>
<dbReference type="Gene3D" id="3.20.20.140">
    <property type="entry name" value="Metal-dependent hydrolases"/>
    <property type="match status" value="1"/>
</dbReference>
<dbReference type="EMBL" id="DS235226">
    <property type="protein sequence ID" value="EEB13610.1"/>
    <property type="molecule type" value="Genomic_DNA"/>
</dbReference>
<evidence type="ECO:0000256" key="2">
    <source>
        <dbReference type="ARBA" id="ARBA00007331"/>
    </source>
</evidence>
<evidence type="ECO:0000256" key="3">
    <source>
        <dbReference type="ARBA" id="ARBA00022694"/>
    </source>
</evidence>
<dbReference type="CTD" id="8238795"/>
<evidence type="ECO:0000313" key="6">
    <source>
        <dbReference type="Proteomes" id="UP000009046"/>
    </source>
</evidence>
<dbReference type="OrthoDB" id="17948at2759"/>
<accession>E0VJQ4</accession>
<evidence type="ECO:0000313" key="5">
    <source>
        <dbReference type="EnsemblMetazoa" id="PHUM249030-PA"/>
    </source>
</evidence>
<dbReference type="FunCoup" id="E0VJQ4">
    <property type="interactions" value="1103"/>
</dbReference>
<dbReference type="HOGENOM" id="CLU_1262906_0_0_1"/>
<dbReference type="InParanoid" id="E0VJQ4"/>
<dbReference type="InterPro" id="IPR002738">
    <property type="entry name" value="RNase_P_p30"/>
</dbReference>
<dbReference type="AlphaFoldDB" id="E0VJQ4"/>
<dbReference type="VEuPathDB" id="VectorBase:PHUM249030"/>
<reference evidence="5" key="3">
    <citation type="submission" date="2020-05" db="UniProtKB">
        <authorList>
            <consortium name="EnsemblMetazoa"/>
        </authorList>
    </citation>
    <scope>IDENTIFICATION</scope>
    <source>
        <strain evidence="5">USDA</strain>
    </source>
</reference>
<proteinExistence type="inferred from homology"/>
<dbReference type="Pfam" id="PF01876">
    <property type="entry name" value="RNase_P_p30"/>
    <property type="match status" value="1"/>
</dbReference>
<dbReference type="GeneID" id="8238795"/>
<dbReference type="KEGG" id="phu:Phum_PHUM249030"/>
<comment type="similarity">
    <text evidence="2">Belongs to the eukaryotic/archaeal RNase P protein component 3 family.</text>
</comment>
<organism>
    <name type="scientific">Pediculus humanus subsp. corporis</name>
    <name type="common">Body louse</name>
    <dbReference type="NCBI Taxonomy" id="121224"/>
    <lineage>
        <taxon>Eukaryota</taxon>
        <taxon>Metazoa</taxon>
        <taxon>Ecdysozoa</taxon>
        <taxon>Arthropoda</taxon>
        <taxon>Hexapoda</taxon>
        <taxon>Insecta</taxon>
        <taxon>Pterygota</taxon>
        <taxon>Neoptera</taxon>
        <taxon>Paraneoptera</taxon>
        <taxon>Psocodea</taxon>
        <taxon>Troctomorpha</taxon>
        <taxon>Phthiraptera</taxon>
        <taxon>Anoplura</taxon>
        <taxon>Pediculidae</taxon>
        <taxon>Pediculus</taxon>
    </lineage>
</organism>
<dbReference type="Proteomes" id="UP000009046">
    <property type="component" value="Unassembled WGS sequence"/>
</dbReference>
<dbReference type="EMBL" id="AAZO01002888">
    <property type="status" value="NOT_ANNOTATED_CDS"/>
    <property type="molecule type" value="Genomic_DNA"/>
</dbReference>
<sequence>MFYDLNIQRPDTNEEDNLKLIISRGVKFGYKGFAVTTNLDESIFEKNKKEKSKKSNSNETSSVIPLPLDLKVFKTLYPNLYFFNRINIRISQGSNLRKFTQCKNLKKYELVSFQPENQDVLKALTGIPAINILSFDPINKWDFTFNRKLYNQFVNQNVYFELMYSPGIIDSSARKNLFTVSHMYRAVGKSKNIIVTSGASAPHHIRSPYDKVKDSAKQQ</sequence>
<dbReference type="GO" id="GO:0005655">
    <property type="term" value="C:nucleolar ribonuclease P complex"/>
    <property type="evidence" value="ECO:0007669"/>
    <property type="project" value="TreeGrafter"/>
</dbReference>
<comment type="subcellular location">
    <subcellularLocation>
        <location evidence="1">Nucleus</location>
    </subcellularLocation>
</comment>